<evidence type="ECO:0000313" key="2">
    <source>
        <dbReference type="EMBL" id="BDU78002.1"/>
    </source>
</evidence>
<dbReference type="Gene3D" id="2.60.120.430">
    <property type="entry name" value="Galactose-binding lectin"/>
    <property type="match status" value="2"/>
</dbReference>
<keyword evidence="3" id="KW-1185">Reference proteome</keyword>
<protein>
    <recommendedName>
        <fullName evidence="1">BIG2 domain-containing protein</fullName>
    </recommendedName>
</protein>
<dbReference type="Gene3D" id="2.60.120.260">
    <property type="entry name" value="Galactose-binding domain-like"/>
    <property type="match status" value="1"/>
</dbReference>
<dbReference type="SUPFAM" id="SSF49373">
    <property type="entry name" value="Invasin/intimin cell-adhesion fragments"/>
    <property type="match status" value="2"/>
</dbReference>
<dbReference type="Gene3D" id="2.60.40.1080">
    <property type="match status" value="2"/>
</dbReference>
<reference evidence="2" key="1">
    <citation type="journal article" date="2023" name="Int. J. Syst. Evol. Microbiol.">
        <title>Mesoterricola silvestris gen. nov., sp. nov., Mesoterricola sediminis sp. nov., Geothrix oryzae sp. nov., Geothrix edaphica sp. nov., Geothrix rubra sp. nov., and Geothrix limicola sp. nov., six novel members of Acidobacteriota isolated from soils.</title>
        <authorList>
            <person name="Itoh H."/>
            <person name="Sugisawa Y."/>
            <person name="Mise K."/>
            <person name="Xu Z."/>
            <person name="Kuniyasu M."/>
            <person name="Ushijima N."/>
            <person name="Kawano K."/>
            <person name="Kobayashi E."/>
            <person name="Shiratori Y."/>
            <person name="Masuda Y."/>
            <person name="Senoo K."/>
        </authorList>
    </citation>
    <scope>NUCLEOTIDE SEQUENCE</scope>
    <source>
        <strain evidence="2">W786</strain>
    </source>
</reference>
<feature type="domain" description="BIG2" evidence="1">
    <location>
        <begin position="33"/>
        <end position="114"/>
    </location>
</feature>
<name>A0AA48H1P0_9BACT</name>
<dbReference type="RefSeq" id="WP_316410517.1">
    <property type="nucleotide sequence ID" value="NZ_AP027081.1"/>
</dbReference>
<organism evidence="2 3">
    <name type="scientific">Mesoterricola sediminis</name>
    <dbReference type="NCBI Taxonomy" id="2927980"/>
    <lineage>
        <taxon>Bacteria</taxon>
        <taxon>Pseudomonadati</taxon>
        <taxon>Acidobacteriota</taxon>
        <taxon>Holophagae</taxon>
        <taxon>Holophagales</taxon>
        <taxon>Holophagaceae</taxon>
        <taxon>Mesoterricola</taxon>
    </lineage>
</organism>
<evidence type="ECO:0000313" key="3">
    <source>
        <dbReference type="Proteomes" id="UP001228113"/>
    </source>
</evidence>
<gene>
    <name evidence="2" type="ORF">METESE_29600</name>
</gene>
<dbReference type="InterPro" id="IPR003343">
    <property type="entry name" value="Big_2"/>
</dbReference>
<dbReference type="Pfam" id="PF19078">
    <property type="entry name" value="Big_12"/>
    <property type="match status" value="1"/>
</dbReference>
<dbReference type="SUPFAM" id="SSF49785">
    <property type="entry name" value="Galactose-binding domain-like"/>
    <property type="match status" value="1"/>
</dbReference>
<feature type="domain" description="BIG2" evidence="1">
    <location>
        <begin position="283"/>
        <end position="360"/>
    </location>
</feature>
<proteinExistence type="predicted"/>
<dbReference type="EMBL" id="AP027081">
    <property type="protein sequence ID" value="BDU78002.1"/>
    <property type="molecule type" value="Genomic_DNA"/>
</dbReference>
<accession>A0AA48H1P0</accession>
<dbReference type="InterPro" id="IPR008964">
    <property type="entry name" value="Invasin/intimin_cell_adhesion"/>
</dbReference>
<sequence length="1151" mass="118820">MSTPRFRASLALLALMPLFWLLGCGSSSKGGRALSFVSVAPTHVALFPGETAQLTVTAHYSDGTSEAATTQATYTAWAPNVATIAASGLVSGVGAGTATVSATVGGKSADATVDVAPTNFPVFADAYAKNVTFVPFGGSSNALAVDTAEHQAGTASLRIDVPSTGYTGGAFKAATAQNLSLYNAVTFWVKASKAATLNVAGLGNDGSNSDWAAEVANIPVTTAWVKQIIPIPNKAKLTSTTGLFHFAEGADEGAYSIWLDDIRYEKLSAAELAAPTAATIAWAPAQVEISKTKSLGLTGTLTYATPAVTVSNVSLRWFDLASSNPAVATVDSTGLVSGLTLGTTDITATLAGINVTGSSTVTVITPVVPTTAPARPTVDPAKVISLLSKAYTNIPVDTWGTSWSNDGAGPNVTALTIGGDDVKKYANLKYVGVEFFAAGNAVDATNMTYLHVDVWTPDITKFGIKLVDFGANTVYGGGDDSESEVDLDATTTPALNAQKQWVSLDIPLANFGSLASRKHLSQLLFVGATPYGAGTVYVDNVYFHNSPFIDNTPPTLAITDNIAAATANGTVTFKFTFSESVGTSFTASSITVTGGTPGTLTKVSDTLYTLDVVPPPTTAGTITVTVPAGAFSDLAGNASLAAVSASQDYDTRIVMRQMDLPIVTFDAATVSYGLTDFGGVASSFAADPGNASNKVVKVVKPTTAQFWGGTTLSADGTLGFKHAIPFDATHTRINVRVYSPDAGTPVRLKVEDHTNSSVTCEAQVNTTVANAWETLVFDFASPVSGTAALDLAKTYDKASIFFNFNFGAGGTAMAADKTYYFDDVAFDHFTTVTFDDPAIAYGLTGFGGAEGSSIAADPANSANYVGKVVKAAGAQTWAGVTLGTGAANLALGRIPLGNGSTRMLVRAYSPAAGLKVKLKVENAADGTISCETDATTTAANAWETLVFDFANPSSGTAALNANAVYNKASIFFDFGNPGTGASYYFDDVTFDAFDGPVTFDNFLVAYTLAGFGGAEDATVAADPVVATNKALRIFKASGAQTWAGATVATGANFSIGRIPFGSGANNKFTVRVYSPAAGTQILLKVEDQGNNTVSCEKKVATTTANAWETLTFDFTGLFDAAKTYDKLSLFPDFGNAGTGVAFYFDDLTFVP</sequence>
<dbReference type="AlphaFoldDB" id="A0AA48H1P0"/>
<dbReference type="PROSITE" id="PS51257">
    <property type="entry name" value="PROKAR_LIPOPROTEIN"/>
    <property type="match status" value="1"/>
</dbReference>
<evidence type="ECO:0000259" key="1">
    <source>
        <dbReference type="SMART" id="SM00635"/>
    </source>
</evidence>
<dbReference type="InterPro" id="IPR044048">
    <property type="entry name" value="Big_12"/>
</dbReference>
<dbReference type="Pfam" id="PF02368">
    <property type="entry name" value="Big_2"/>
    <property type="match status" value="2"/>
</dbReference>
<dbReference type="Proteomes" id="UP001228113">
    <property type="component" value="Chromosome"/>
</dbReference>
<dbReference type="KEGG" id="msea:METESE_29600"/>
<dbReference type="SMART" id="SM00635">
    <property type="entry name" value="BID_2"/>
    <property type="match status" value="2"/>
</dbReference>
<dbReference type="InterPro" id="IPR008979">
    <property type="entry name" value="Galactose-bd-like_sf"/>
</dbReference>